<name>A0ABW3QDM0_9PSEU</name>
<dbReference type="InterPro" id="IPR036614">
    <property type="entry name" value="RusA-like_sf"/>
</dbReference>
<proteinExistence type="predicted"/>
<reference evidence="2" key="1">
    <citation type="journal article" date="2019" name="Int. J. Syst. Evol. Microbiol.">
        <title>The Global Catalogue of Microorganisms (GCM) 10K type strain sequencing project: providing services to taxonomists for standard genome sequencing and annotation.</title>
        <authorList>
            <consortium name="The Broad Institute Genomics Platform"/>
            <consortium name="The Broad Institute Genome Sequencing Center for Infectious Disease"/>
            <person name="Wu L."/>
            <person name="Ma J."/>
        </authorList>
    </citation>
    <scope>NUCLEOTIDE SEQUENCE [LARGE SCALE GENOMIC DNA]</scope>
    <source>
        <strain evidence="2">CCUG 60214</strain>
    </source>
</reference>
<dbReference type="Proteomes" id="UP001597168">
    <property type="component" value="Unassembled WGS sequence"/>
</dbReference>
<dbReference type="EMBL" id="JBHTLK010000005">
    <property type="protein sequence ID" value="MFD1145898.1"/>
    <property type="molecule type" value="Genomic_DNA"/>
</dbReference>
<sequence length="162" mass="18434">MTAEPNVAEGQVYEIDVPMFLPPQRKRRAGKPVNRSRPPQPAPLNANWRLHWSKEHKLAQEIATAVMLRARSLRIPTCDHLTVQIHFAPGNNVKADADNLYPSFKRACDALSRPKHTNWVGLHLVPDDTPQFMTKLEPVIHPGPEHERRLWLTVRVGRPGES</sequence>
<dbReference type="Gene3D" id="3.30.1330.70">
    <property type="entry name" value="Holliday junction resolvase RusA"/>
    <property type="match status" value="1"/>
</dbReference>
<evidence type="ECO:0000313" key="1">
    <source>
        <dbReference type="EMBL" id="MFD1145898.1"/>
    </source>
</evidence>
<dbReference type="SUPFAM" id="SSF103084">
    <property type="entry name" value="Holliday junction resolvase RusA"/>
    <property type="match status" value="1"/>
</dbReference>
<evidence type="ECO:0000313" key="2">
    <source>
        <dbReference type="Proteomes" id="UP001597168"/>
    </source>
</evidence>
<keyword evidence="2" id="KW-1185">Reference proteome</keyword>
<dbReference type="RefSeq" id="WP_380719091.1">
    <property type="nucleotide sequence ID" value="NZ_JBHTLK010000005.1"/>
</dbReference>
<accession>A0ABW3QDM0</accession>
<organism evidence="1 2">
    <name type="scientific">Saccharothrix hoggarensis</name>
    <dbReference type="NCBI Taxonomy" id="913853"/>
    <lineage>
        <taxon>Bacteria</taxon>
        <taxon>Bacillati</taxon>
        <taxon>Actinomycetota</taxon>
        <taxon>Actinomycetes</taxon>
        <taxon>Pseudonocardiales</taxon>
        <taxon>Pseudonocardiaceae</taxon>
        <taxon>Saccharothrix</taxon>
    </lineage>
</organism>
<protein>
    <submittedName>
        <fullName evidence="1">Uncharacterized protein</fullName>
    </submittedName>
</protein>
<gene>
    <name evidence="1" type="ORF">ACFQ3T_02035</name>
</gene>
<comment type="caution">
    <text evidence="1">The sequence shown here is derived from an EMBL/GenBank/DDBJ whole genome shotgun (WGS) entry which is preliminary data.</text>
</comment>